<dbReference type="OrthoDB" id="2396896at2759"/>
<evidence type="ECO:0000313" key="3">
    <source>
        <dbReference type="Proteomes" id="UP000789572"/>
    </source>
</evidence>
<evidence type="ECO:0000313" key="2">
    <source>
        <dbReference type="EMBL" id="CAG8510760.1"/>
    </source>
</evidence>
<comment type="caution">
    <text evidence="2">The sequence shown here is derived from an EMBL/GenBank/DDBJ whole genome shotgun (WGS) entry which is preliminary data.</text>
</comment>
<sequence length="95" mass="11043">LEEALRDSIKSNSEITSEYKIMQERHLGHVSERVVDYRSILVENTQIRKQKSTQREQIQTVEQSVASMPATENKRRRTTDAEKSMLAHADMLEQV</sequence>
<name>A0A9N9F5A2_9GLOM</name>
<evidence type="ECO:0000256" key="1">
    <source>
        <dbReference type="SAM" id="MobiDB-lite"/>
    </source>
</evidence>
<feature type="region of interest" description="Disordered" evidence="1">
    <location>
        <begin position="51"/>
        <end position="83"/>
    </location>
</feature>
<dbReference type="EMBL" id="CAJVPJ010000316">
    <property type="protein sequence ID" value="CAG8510760.1"/>
    <property type="molecule type" value="Genomic_DNA"/>
</dbReference>
<dbReference type="Proteomes" id="UP000789572">
    <property type="component" value="Unassembled WGS sequence"/>
</dbReference>
<dbReference type="AlphaFoldDB" id="A0A9N9F5A2"/>
<keyword evidence="3" id="KW-1185">Reference proteome</keyword>
<feature type="non-terminal residue" evidence="2">
    <location>
        <position position="95"/>
    </location>
</feature>
<protein>
    <submittedName>
        <fullName evidence="2">5702_t:CDS:1</fullName>
    </submittedName>
</protein>
<proteinExistence type="predicted"/>
<reference evidence="2" key="1">
    <citation type="submission" date="2021-06" db="EMBL/GenBank/DDBJ databases">
        <authorList>
            <person name="Kallberg Y."/>
            <person name="Tangrot J."/>
            <person name="Rosling A."/>
        </authorList>
    </citation>
    <scope>NUCLEOTIDE SEQUENCE</scope>
    <source>
        <strain evidence="2">IA702</strain>
    </source>
</reference>
<organism evidence="2 3">
    <name type="scientific">Paraglomus occultum</name>
    <dbReference type="NCBI Taxonomy" id="144539"/>
    <lineage>
        <taxon>Eukaryota</taxon>
        <taxon>Fungi</taxon>
        <taxon>Fungi incertae sedis</taxon>
        <taxon>Mucoromycota</taxon>
        <taxon>Glomeromycotina</taxon>
        <taxon>Glomeromycetes</taxon>
        <taxon>Paraglomerales</taxon>
        <taxon>Paraglomeraceae</taxon>
        <taxon>Paraglomus</taxon>
    </lineage>
</organism>
<feature type="compositionally biased region" description="Polar residues" evidence="1">
    <location>
        <begin position="55"/>
        <end position="66"/>
    </location>
</feature>
<accession>A0A9N9F5A2</accession>
<gene>
    <name evidence="2" type="ORF">POCULU_LOCUS3058</name>
</gene>